<dbReference type="EMBL" id="CACRXK020002387">
    <property type="protein sequence ID" value="CAB3994080.1"/>
    <property type="molecule type" value="Genomic_DNA"/>
</dbReference>
<accession>A0A6S7HD78</accession>
<sequence>MATSTSAKDENCEAEKVKSKISIYQEAIYSRQLDGLILINFFAFFVVSFVAGLLFLYSTVSLWTFQVCEEVDLYDAITFAPQQPQNIVNIVTYNASAPLSLHT</sequence>
<reference evidence="1" key="1">
    <citation type="submission" date="2020-04" db="EMBL/GenBank/DDBJ databases">
        <authorList>
            <person name="Alioto T."/>
            <person name="Alioto T."/>
            <person name="Gomez Garrido J."/>
        </authorList>
    </citation>
    <scope>NUCLEOTIDE SEQUENCE</scope>
    <source>
        <strain evidence="1">A484AB</strain>
    </source>
</reference>
<protein>
    <submittedName>
        <fullName evidence="1">Uncharacterized protein</fullName>
    </submittedName>
</protein>
<gene>
    <name evidence="1" type="ORF">PACLA_8A057384</name>
</gene>
<comment type="caution">
    <text evidence="1">The sequence shown here is derived from an EMBL/GenBank/DDBJ whole genome shotgun (WGS) entry which is preliminary data.</text>
</comment>
<dbReference type="AlphaFoldDB" id="A0A6S7HD78"/>
<keyword evidence="2" id="KW-1185">Reference proteome</keyword>
<name>A0A6S7HD78_PARCT</name>
<dbReference type="Proteomes" id="UP001152795">
    <property type="component" value="Unassembled WGS sequence"/>
</dbReference>
<dbReference type="OrthoDB" id="10369292at2759"/>
<evidence type="ECO:0000313" key="1">
    <source>
        <dbReference type="EMBL" id="CAB3994080.1"/>
    </source>
</evidence>
<evidence type="ECO:0000313" key="2">
    <source>
        <dbReference type="Proteomes" id="UP001152795"/>
    </source>
</evidence>
<organism evidence="1 2">
    <name type="scientific">Paramuricea clavata</name>
    <name type="common">Red gorgonian</name>
    <name type="synonym">Violescent sea-whip</name>
    <dbReference type="NCBI Taxonomy" id="317549"/>
    <lineage>
        <taxon>Eukaryota</taxon>
        <taxon>Metazoa</taxon>
        <taxon>Cnidaria</taxon>
        <taxon>Anthozoa</taxon>
        <taxon>Octocorallia</taxon>
        <taxon>Malacalcyonacea</taxon>
        <taxon>Plexauridae</taxon>
        <taxon>Paramuricea</taxon>
    </lineage>
</organism>
<proteinExistence type="predicted"/>